<dbReference type="AlphaFoldDB" id="A0A367L5T0"/>
<dbReference type="EMBL" id="LKCN02000014">
    <property type="protein sequence ID" value="RCI09783.1"/>
    <property type="molecule type" value="Genomic_DNA"/>
</dbReference>
<comment type="caution">
    <text evidence="2">The sequence shown here is derived from an EMBL/GenBank/DDBJ whole genome shotgun (WGS) entry which is preliminary data.</text>
</comment>
<feature type="region of interest" description="Disordered" evidence="1">
    <location>
        <begin position="1"/>
        <end position="21"/>
    </location>
</feature>
<keyword evidence="3" id="KW-1185">Reference proteome</keyword>
<evidence type="ECO:0000256" key="1">
    <source>
        <dbReference type="SAM" id="MobiDB-lite"/>
    </source>
</evidence>
<gene>
    <name evidence="2" type="ORF">L249_4154</name>
</gene>
<evidence type="ECO:0000313" key="3">
    <source>
        <dbReference type="Proteomes" id="UP000253664"/>
    </source>
</evidence>
<protein>
    <submittedName>
        <fullName evidence="2">Uncharacterized protein</fullName>
    </submittedName>
</protein>
<accession>A0A367L5T0</accession>
<sequence length="49" mass="6056">METSSSEQVKNHQRLNRRRTDTHIIIKHRSFESHHRLFRFFIVLHQTPC</sequence>
<reference evidence="2 3" key="1">
    <citation type="journal article" date="2015" name="BMC Genomics">
        <title>Insights from the genome of Ophiocordyceps polyrhachis-furcata to pathogenicity and host specificity in insect fungi.</title>
        <authorList>
            <person name="Wichadakul D."/>
            <person name="Kobmoo N."/>
            <person name="Ingsriswang S."/>
            <person name="Tangphatsornruang S."/>
            <person name="Chantasingh D."/>
            <person name="Luangsa-ard J.J."/>
            <person name="Eurwilaichitr L."/>
        </authorList>
    </citation>
    <scope>NUCLEOTIDE SEQUENCE [LARGE SCALE GENOMIC DNA]</scope>
    <source>
        <strain evidence="2 3">BCC 54312</strain>
    </source>
</reference>
<proteinExistence type="predicted"/>
<dbReference type="Proteomes" id="UP000253664">
    <property type="component" value="Unassembled WGS sequence"/>
</dbReference>
<name>A0A367L5T0_9HYPO</name>
<evidence type="ECO:0000313" key="2">
    <source>
        <dbReference type="EMBL" id="RCI09783.1"/>
    </source>
</evidence>
<organism evidence="2 3">
    <name type="scientific">Ophiocordyceps polyrhachis-furcata BCC 54312</name>
    <dbReference type="NCBI Taxonomy" id="1330021"/>
    <lineage>
        <taxon>Eukaryota</taxon>
        <taxon>Fungi</taxon>
        <taxon>Dikarya</taxon>
        <taxon>Ascomycota</taxon>
        <taxon>Pezizomycotina</taxon>
        <taxon>Sordariomycetes</taxon>
        <taxon>Hypocreomycetidae</taxon>
        <taxon>Hypocreales</taxon>
        <taxon>Ophiocordycipitaceae</taxon>
        <taxon>Ophiocordyceps</taxon>
    </lineage>
</organism>